<dbReference type="Proteomes" id="UP000254572">
    <property type="component" value="Unassembled WGS sequence"/>
</dbReference>
<dbReference type="EMBL" id="UFUW01000001">
    <property type="protein sequence ID" value="SUX24529.1"/>
    <property type="molecule type" value="Genomic_DNA"/>
</dbReference>
<evidence type="ECO:0000313" key="2">
    <source>
        <dbReference type="Proteomes" id="UP000254572"/>
    </source>
</evidence>
<accession>A0A381ECC9</accession>
<protein>
    <submittedName>
        <fullName evidence="1">Phage protein D</fullName>
    </submittedName>
</protein>
<sequence length="65" mass="7369">MKRIKTRALSLNLAFGRAELFAEQPLKVEGFKPQIDAVRWFIKEITHTLGDNGYTVQISCAEMEG</sequence>
<keyword evidence="2" id="KW-1185">Reference proteome</keyword>
<proteinExistence type="predicted"/>
<organism evidence="1 2">
    <name type="scientific">Cardiobacterium valvarum</name>
    <dbReference type="NCBI Taxonomy" id="194702"/>
    <lineage>
        <taxon>Bacteria</taxon>
        <taxon>Pseudomonadati</taxon>
        <taxon>Pseudomonadota</taxon>
        <taxon>Gammaproteobacteria</taxon>
        <taxon>Cardiobacteriales</taxon>
        <taxon>Cardiobacteriaceae</taxon>
        <taxon>Cardiobacterium</taxon>
    </lineage>
</organism>
<gene>
    <name evidence="1" type="ORF">NCTC13294_01920</name>
</gene>
<evidence type="ECO:0000313" key="1">
    <source>
        <dbReference type="EMBL" id="SUX24529.1"/>
    </source>
</evidence>
<dbReference type="RefSeq" id="WP_245951097.1">
    <property type="nucleotide sequence ID" value="NZ_JBHLZC010000003.1"/>
</dbReference>
<dbReference type="AlphaFoldDB" id="A0A381ECC9"/>
<reference evidence="1 2" key="1">
    <citation type="submission" date="2018-06" db="EMBL/GenBank/DDBJ databases">
        <authorList>
            <consortium name="Pathogen Informatics"/>
            <person name="Doyle S."/>
        </authorList>
    </citation>
    <scope>NUCLEOTIDE SEQUENCE [LARGE SCALE GENOMIC DNA]</scope>
    <source>
        <strain evidence="1 2">NCTC13294</strain>
    </source>
</reference>
<name>A0A381ECC9_9GAMM</name>